<evidence type="ECO:0000256" key="3">
    <source>
        <dbReference type="ARBA" id="ARBA00022448"/>
    </source>
</evidence>
<dbReference type="GO" id="GO:0006935">
    <property type="term" value="P:chemotaxis"/>
    <property type="evidence" value="ECO:0007669"/>
    <property type="project" value="InterPro"/>
</dbReference>
<feature type="region of interest" description="Disordered" evidence="9">
    <location>
        <begin position="268"/>
        <end position="294"/>
    </location>
</feature>
<evidence type="ECO:0000256" key="6">
    <source>
        <dbReference type="ARBA" id="ARBA00022779"/>
    </source>
</evidence>
<dbReference type="PROSITE" id="PS01307">
    <property type="entry name" value="MOTA"/>
    <property type="match status" value="1"/>
</dbReference>
<dbReference type="InterPro" id="IPR000540">
    <property type="entry name" value="Flag_MotA_CS"/>
</dbReference>
<comment type="similarity">
    <text evidence="2">Belongs to the MotA family.</text>
</comment>
<reference evidence="12 13" key="1">
    <citation type="submission" date="2020-08" db="EMBL/GenBank/DDBJ databases">
        <title>Genome sequencing of Purple Non-Sulfur Bacteria from various extreme environments.</title>
        <authorList>
            <person name="Mayer M."/>
        </authorList>
    </citation>
    <scope>NUCLEOTIDE SEQUENCE [LARGE SCALE GENOMIC DNA]</scope>
    <source>
        <strain evidence="12 13">JA131</strain>
    </source>
</reference>
<feature type="transmembrane region" description="Helical" evidence="10">
    <location>
        <begin position="29"/>
        <end position="51"/>
    </location>
</feature>
<evidence type="ECO:0000256" key="4">
    <source>
        <dbReference type="ARBA" id="ARBA00022475"/>
    </source>
</evidence>
<dbReference type="PANTHER" id="PTHR30433">
    <property type="entry name" value="CHEMOTAXIS PROTEIN MOTA"/>
    <property type="match status" value="1"/>
</dbReference>
<sequence length="294" mass="31601">MSFATILGVIFGFGLFVGAIVLSTDNVFIFLNLPSFIMVLGGTLAAAFISFEPRYVVHALRVMSSILFTHEVTRAILTHEVGRVIRWGYVIQKSGLPGLETDAGRATKTDRFLGYGIELVITGYTGQEVRDILANTVETTFMRNTVYSDILRNMGSTAPAFGMIGTLVGLIIMLDNMGKDPASLGPGMAVALVTTLYGVLSARLIFLPAANKVQQREEIVRFRNYLLAEGLALLAERKSPRYIQDKMNSYLDPGLHFSIDSMMRARGGRAPSFSPGTGTATGPASSPSGGSSGS</sequence>
<keyword evidence="3" id="KW-0813">Transport</keyword>
<proteinExistence type="inferred from homology"/>
<feature type="domain" description="MotA/TolQ/ExbB proton channel" evidence="11">
    <location>
        <begin position="109"/>
        <end position="217"/>
    </location>
</feature>
<dbReference type="Pfam" id="PF01618">
    <property type="entry name" value="MotA_ExbB"/>
    <property type="match status" value="1"/>
</dbReference>
<dbReference type="GO" id="GO:0071978">
    <property type="term" value="P:bacterial-type flagellum-dependent swarming motility"/>
    <property type="evidence" value="ECO:0007669"/>
    <property type="project" value="InterPro"/>
</dbReference>
<dbReference type="GO" id="GO:0005886">
    <property type="term" value="C:plasma membrane"/>
    <property type="evidence" value="ECO:0007669"/>
    <property type="project" value="UniProtKB-SubCell"/>
</dbReference>
<feature type="transmembrane region" description="Helical" evidence="10">
    <location>
        <begin position="186"/>
        <end position="206"/>
    </location>
</feature>
<keyword evidence="4" id="KW-1003">Cell membrane</keyword>
<comment type="subcellular location">
    <subcellularLocation>
        <location evidence="1">Cell membrane</location>
        <topology evidence="1">Multi-pass membrane protein</topology>
    </subcellularLocation>
</comment>
<evidence type="ECO:0000256" key="5">
    <source>
        <dbReference type="ARBA" id="ARBA00022692"/>
    </source>
</evidence>
<dbReference type="EMBL" id="JACIGK010000020">
    <property type="protein sequence ID" value="MBB4267010.1"/>
    <property type="molecule type" value="Genomic_DNA"/>
</dbReference>
<dbReference type="PANTHER" id="PTHR30433:SF2">
    <property type="entry name" value="MOTILITY PROTEIN A"/>
    <property type="match status" value="1"/>
</dbReference>
<evidence type="ECO:0000313" key="12">
    <source>
        <dbReference type="EMBL" id="MBB4267010.1"/>
    </source>
</evidence>
<feature type="compositionally biased region" description="Low complexity" evidence="9">
    <location>
        <begin position="274"/>
        <end position="294"/>
    </location>
</feature>
<evidence type="ECO:0000256" key="7">
    <source>
        <dbReference type="ARBA" id="ARBA00022989"/>
    </source>
</evidence>
<feature type="transmembrane region" description="Helical" evidence="10">
    <location>
        <begin position="150"/>
        <end position="174"/>
    </location>
</feature>
<evidence type="ECO:0000256" key="8">
    <source>
        <dbReference type="ARBA" id="ARBA00023136"/>
    </source>
</evidence>
<keyword evidence="8 10" id="KW-0472">Membrane</keyword>
<accession>A0A7W6REE1</accession>
<keyword evidence="7 10" id="KW-1133">Transmembrane helix</keyword>
<evidence type="ECO:0000313" key="13">
    <source>
        <dbReference type="Proteomes" id="UP000554286"/>
    </source>
</evidence>
<evidence type="ECO:0000256" key="2">
    <source>
        <dbReference type="ARBA" id="ARBA00008038"/>
    </source>
</evidence>
<keyword evidence="6" id="KW-0283">Flagellar rotation</keyword>
<dbReference type="RefSeq" id="WP_184045987.1">
    <property type="nucleotide sequence ID" value="NZ_JACIGK010000020.1"/>
</dbReference>
<name>A0A7W6REE1_9PROT</name>
<evidence type="ECO:0000256" key="1">
    <source>
        <dbReference type="ARBA" id="ARBA00004651"/>
    </source>
</evidence>
<evidence type="ECO:0000256" key="9">
    <source>
        <dbReference type="SAM" id="MobiDB-lite"/>
    </source>
</evidence>
<evidence type="ECO:0000259" key="11">
    <source>
        <dbReference type="Pfam" id="PF01618"/>
    </source>
</evidence>
<keyword evidence="5 10" id="KW-0812">Transmembrane</keyword>
<evidence type="ECO:0000256" key="10">
    <source>
        <dbReference type="SAM" id="Phobius"/>
    </source>
</evidence>
<dbReference type="AlphaFoldDB" id="A0A7W6REE1"/>
<dbReference type="Proteomes" id="UP000554286">
    <property type="component" value="Unassembled WGS sequence"/>
</dbReference>
<gene>
    <name evidence="12" type="ORF">GGD89_002648</name>
</gene>
<organism evidence="12 13">
    <name type="scientific">Roseospira visakhapatnamensis</name>
    <dbReference type="NCBI Taxonomy" id="390880"/>
    <lineage>
        <taxon>Bacteria</taxon>
        <taxon>Pseudomonadati</taxon>
        <taxon>Pseudomonadota</taxon>
        <taxon>Alphaproteobacteria</taxon>
        <taxon>Rhodospirillales</taxon>
        <taxon>Rhodospirillaceae</taxon>
        <taxon>Roseospira</taxon>
    </lineage>
</organism>
<comment type="caution">
    <text evidence="12">The sequence shown here is derived from an EMBL/GenBank/DDBJ whole genome shotgun (WGS) entry which is preliminary data.</text>
</comment>
<dbReference type="InterPro" id="IPR047055">
    <property type="entry name" value="MotA-like"/>
</dbReference>
<dbReference type="InterPro" id="IPR002898">
    <property type="entry name" value="MotA_ExbB_proton_chnl"/>
</dbReference>
<protein>
    <submittedName>
        <fullName evidence="12">Chemotaxis protein MotA</fullName>
    </submittedName>
</protein>
<keyword evidence="13" id="KW-1185">Reference proteome</keyword>